<dbReference type="GO" id="GO:0005789">
    <property type="term" value="C:endoplasmic reticulum membrane"/>
    <property type="evidence" value="ECO:0007669"/>
    <property type="project" value="UniProtKB-SubCell"/>
</dbReference>
<dbReference type="OrthoDB" id="448893at2759"/>
<comment type="subcellular location">
    <subcellularLocation>
        <location evidence="1">Endoplasmic reticulum membrane</location>
    </subcellularLocation>
</comment>
<comment type="caution">
    <text evidence="9">The sequence shown here is derived from an EMBL/GenBank/DDBJ whole genome shotgun (WGS) entry which is preliminary data.</text>
</comment>
<keyword evidence="5" id="KW-0256">Endoplasmic reticulum</keyword>
<evidence type="ECO:0000256" key="6">
    <source>
        <dbReference type="ARBA" id="ARBA00022989"/>
    </source>
</evidence>
<accession>X6MVG2</accession>
<dbReference type="Gene3D" id="3.40.50.2000">
    <property type="entry name" value="Glycogen Phosphorylase B"/>
    <property type="match status" value="1"/>
</dbReference>
<keyword evidence="6" id="KW-1133">Transmembrane helix</keyword>
<organism evidence="9 10">
    <name type="scientific">Reticulomyxa filosa</name>
    <dbReference type="NCBI Taxonomy" id="46433"/>
    <lineage>
        <taxon>Eukaryota</taxon>
        <taxon>Sar</taxon>
        <taxon>Rhizaria</taxon>
        <taxon>Retaria</taxon>
        <taxon>Foraminifera</taxon>
        <taxon>Monothalamids</taxon>
        <taxon>Reticulomyxidae</taxon>
        <taxon>Reticulomyxa</taxon>
    </lineage>
</organism>
<comment type="pathway">
    <text evidence="2">Protein modification; protein glycosylation.</text>
</comment>
<sequence>MRICILHLDLGQGGAERQTVDEALALKSLGHDVTLITSHHDPKRCFEETIDPSKAKRNQIKPKKNSAKLGDKIEVYGNWIPMDLFGRCHLLMSIFRMLWCILRMIWKRRKYDVIFVDQVPHIIPFLRGLYVNGINPDCKIIFYCHFPDLLLVPNRAKMGRWKKIYRSLFDWTEQITTACCDQLL</sequence>
<keyword evidence="9" id="KW-0328">Glycosyltransferase</keyword>
<evidence type="ECO:0000256" key="1">
    <source>
        <dbReference type="ARBA" id="ARBA00004586"/>
    </source>
</evidence>
<dbReference type="PANTHER" id="PTHR45918:SF1">
    <property type="entry name" value="ALPHA-1,3_1,6-MANNOSYLTRANSFERASE ALG2"/>
    <property type="match status" value="1"/>
</dbReference>
<proteinExistence type="predicted"/>
<dbReference type="SUPFAM" id="SSF53756">
    <property type="entry name" value="UDP-Glycosyltransferase/glycogen phosphorylase"/>
    <property type="match status" value="1"/>
</dbReference>
<dbReference type="Proteomes" id="UP000023152">
    <property type="component" value="Unassembled WGS sequence"/>
</dbReference>
<dbReference type="OMA" id="TVICAIM"/>
<dbReference type="PANTHER" id="PTHR45918">
    <property type="entry name" value="ALPHA-1,3/1,6-MANNOSYLTRANSFERASE ALG2"/>
    <property type="match status" value="1"/>
</dbReference>
<protein>
    <submittedName>
        <fullName evidence="9">Alpha-1,2-mannosyltransferase (Alg2)</fullName>
    </submittedName>
</protein>
<evidence type="ECO:0000256" key="7">
    <source>
        <dbReference type="ARBA" id="ARBA00023136"/>
    </source>
</evidence>
<dbReference type="InterPro" id="IPR027054">
    <property type="entry name" value="ALG2"/>
</dbReference>
<name>X6MVG2_RETFI</name>
<dbReference type="InterPro" id="IPR028098">
    <property type="entry name" value="Glyco_trans_4-like_N"/>
</dbReference>
<keyword evidence="7" id="KW-0472">Membrane</keyword>
<keyword evidence="4" id="KW-0812">Transmembrane</keyword>
<evidence type="ECO:0000256" key="4">
    <source>
        <dbReference type="ARBA" id="ARBA00022692"/>
    </source>
</evidence>
<evidence type="ECO:0000256" key="5">
    <source>
        <dbReference type="ARBA" id="ARBA00022824"/>
    </source>
</evidence>
<gene>
    <name evidence="9" type="ORF">RFI_19479</name>
</gene>
<dbReference type="Pfam" id="PF13439">
    <property type="entry name" value="Glyco_transf_4"/>
    <property type="match status" value="1"/>
</dbReference>
<feature type="non-terminal residue" evidence="9">
    <location>
        <position position="184"/>
    </location>
</feature>
<keyword evidence="3 9" id="KW-0808">Transferase</keyword>
<dbReference type="AlphaFoldDB" id="X6MVG2"/>
<evidence type="ECO:0000256" key="3">
    <source>
        <dbReference type="ARBA" id="ARBA00022679"/>
    </source>
</evidence>
<dbReference type="EMBL" id="ASPP01015922">
    <property type="protein sequence ID" value="ETO17834.1"/>
    <property type="molecule type" value="Genomic_DNA"/>
</dbReference>
<evidence type="ECO:0000256" key="2">
    <source>
        <dbReference type="ARBA" id="ARBA00004922"/>
    </source>
</evidence>
<evidence type="ECO:0000313" key="10">
    <source>
        <dbReference type="Proteomes" id="UP000023152"/>
    </source>
</evidence>
<feature type="domain" description="Glycosyltransferase subfamily 4-like N-terminal" evidence="8">
    <location>
        <begin position="13"/>
        <end position="178"/>
    </location>
</feature>
<dbReference type="GO" id="GO:0004378">
    <property type="term" value="F:GDP-Man:Man(1)GlcNAc(2)-PP-Dol alpha-1,3-mannosyltransferase activity"/>
    <property type="evidence" value="ECO:0007669"/>
    <property type="project" value="InterPro"/>
</dbReference>
<keyword evidence="10" id="KW-1185">Reference proteome</keyword>
<reference evidence="9 10" key="1">
    <citation type="journal article" date="2013" name="Curr. Biol.">
        <title>The Genome of the Foraminiferan Reticulomyxa filosa.</title>
        <authorList>
            <person name="Glockner G."/>
            <person name="Hulsmann N."/>
            <person name="Schleicher M."/>
            <person name="Noegel A.A."/>
            <person name="Eichinger L."/>
            <person name="Gallinger C."/>
            <person name="Pawlowski J."/>
            <person name="Sierra R."/>
            <person name="Euteneuer U."/>
            <person name="Pillet L."/>
            <person name="Moustafa A."/>
            <person name="Platzer M."/>
            <person name="Groth M."/>
            <person name="Szafranski K."/>
            <person name="Schliwa M."/>
        </authorList>
    </citation>
    <scope>NUCLEOTIDE SEQUENCE [LARGE SCALE GENOMIC DNA]</scope>
</reference>
<evidence type="ECO:0000259" key="8">
    <source>
        <dbReference type="Pfam" id="PF13439"/>
    </source>
</evidence>
<evidence type="ECO:0000313" key="9">
    <source>
        <dbReference type="EMBL" id="ETO17834.1"/>
    </source>
</evidence>